<dbReference type="Proteomes" id="UP000287651">
    <property type="component" value="Unassembled WGS sequence"/>
</dbReference>
<evidence type="ECO:0000256" key="1">
    <source>
        <dbReference type="SAM" id="MobiDB-lite"/>
    </source>
</evidence>
<dbReference type="EMBL" id="AMZH03006482">
    <property type="protein sequence ID" value="RRT63715.1"/>
    <property type="molecule type" value="Genomic_DNA"/>
</dbReference>
<gene>
    <name evidence="2" type="ORF">B296_00001187</name>
</gene>
<comment type="caution">
    <text evidence="2">The sequence shown here is derived from an EMBL/GenBank/DDBJ whole genome shotgun (WGS) entry which is preliminary data.</text>
</comment>
<proteinExistence type="predicted"/>
<dbReference type="AlphaFoldDB" id="A0A426ZIC3"/>
<protein>
    <submittedName>
        <fullName evidence="2">Uncharacterized protein</fullName>
    </submittedName>
</protein>
<accession>A0A426ZIC3</accession>
<feature type="region of interest" description="Disordered" evidence="1">
    <location>
        <begin position="72"/>
        <end position="92"/>
    </location>
</feature>
<sequence length="92" mass="10878">MVAPRLAMLMPTTPSTASQAPAPKKLTRDELRERSTKELCWHFDESWSCEHRCKKDQLLMIEIAEDETMKHMKKPLNLKKKPWRKSPNQRTM</sequence>
<reference evidence="2 3" key="1">
    <citation type="journal article" date="2014" name="Agronomy (Basel)">
        <title>A Draft Genome Sequence for Ensete ventricosum, the Drought-Tolerant Tree Against Hunger.</title>
        <authorList>
            <person name="Harrison J."/>
            <person name="Moore K.A."/>
            <person name="Paszkiewicz K."/>
            <person name="Jones T."/>
            <person name="Grant M."/>
            <person name="Ambacheew D."/>
            <person name="Muzemil S."/>
            <person name="Studholme D.J."/>
        </authorList>
    </citation>
    <scope>NUCLEOTIDE SEQUENCE [LARGE SCALE GENOMIC DNA]</scope>
</reference>
<feature type="region of interest" description="Disordered" evidence="1">
    <location>
        <begin position="1"/>
        <end position="30"/>
    </location>
</feature>
<evidence type="ECO:0000313" key="3">
    <source>
        <dbReference type="Proteomes" id="UP000287651"/>
    </source>
</evidence>
<feature type="compositionally biased region" description="Basic residues" evidence="1">
    <location>
        <begin position="72"/>
        <end position="84"/>
    </location>
</feature>
<organism evidence="2 3">
    <name type="scientific">Ensete ventricosum</name>
    <name type="common">Abyssinian banana</name>
    <name type="synonym">Musa ensete</name>
    <dbReference type="NCBI Taxonomy" id="4639"/>
    <lineage>
        <taxon>Eukaryota</taxon>
        <taxon>Viridiplantae</taxon>
        <taxon>Streptophyta</taxon>
        <taxon>Embryophyta</taxon>
        <taxon>Tracheophyta</taxon>
        <taxon>Spermatophyta</taxon>
        <taxon>Magnoliopsida</taxon>
        <taxon>Liliopsida</taxon>
        <taxon>Zingiberales</taxon>
        <taxon>Musaceae</taxon>
        <taxon>Ensete</taxon>
    </lineage>
</organism>
<evidence type="ECO:0000313" key="2">
    <source>
        <dbReference type="EMBL" id="RRT63715.1"/>
    </source>
</evidence>
<name>A0A426ZIC3_ENSVE</name>